<proteinExistence type="predicted"/>
<dbReference type="AlphaFoldDB" id="A0A0F9W582"/>
<protein>
    <submittedName>
        <fullName evidence="1">Uncharacterized protein</fullName>
    </submittedName>
</protein>
<gene>
    <name evidence="1" type="ORF">LCGC14_0326170</name>
</gene>
<name>A0A0F9W582_9ZZZZ</name>
<comment type="caution">
    <text evidence="1">The sequence shown here is derived from an EMBL/GenBank/DDBJ whole genome shotgun (WGS) entry which is preliminary data.</text>
</comment>
<evidence type="ECO:0000313" key="1">
    <source>
        <dbReference type="EMBL" id="KKN80811.1"/>
    </source>
</evidence>
<dbReference type="EMBL" id="LAZR01000225">
    <property type="protein sequence ID" value="KKN80811.1"/>
    <property type="molecule type" value="Genomic_DNA"/>
</dbReference>
<reference evidence="1" key="1">
    <citation type="journal article" date="2015" name="Nature">
        <title>Complex archaea that bridge the gap between prokaryotes and eukaryotes.</title>
        <authorList>
            <person name="Spang A."/>
            <person name="Saw J.H."/>
            <person name="Jorgensen S.L."/>
            <person name="Zaremba-Niedzwiedzka K."/>
            <person name="Martijn J."/>
            <person name="Lind A.E."/>
            <person name="van Eijk R."/>
            <person name="Schleper C."/>
            <person name="Guy L."/>
            <person name="Ettema T.J."/>
        </authorList>
    </citation>
    <scope>NUCLEOTIDE SEQUENCE</scope>
</reference>
<sequence length="75" mass="8232">MNQKDGGHAFPRTAANAADCSHSGMSLRDWFAGQALTGLSSCIGRHQLFAHDWETEHISKAAYILADAMLETREQ</sequence>
<accession>A0A0F9W582</accession>
<organism evidence="1">
    <name type="scientific">marine sediment metagenome</name>
    <dbReference type="NCBI Taxonomy" id="412755"/>
    <lineage>
        <taxon>unclassified sequences</taxon>
        <taxon>metagenomes</taxon>
        <taxon>ecological metagenomes</taxon>
    </lineage>
</organism>